<evidence type="ECO:0000313" key="1">
    <source>
        <dbReference type="EMBL" id="MBX16944.1"/>
    </source>
</evidence>
<name>A0A2P2LG65_RHIMU</name>
<accession>A0A2P2LG65</accession>
<organism evidence="1">
    <name type="scientific">Rhizophora mucronata</name>
    <name type="common">Asiatic mangrove</name>
    <dbReference type="NCBI Taxonomy" id="61149"/>
    <lineage>
        <taxon>Eukaryota</taxon>
        <taxon>Viridiplantae</taxon>
        <taxon>Streptophyta</taxon>
        <taxon>Embryophyta</taxon>
        <taxon>Tracheophyta</taxon>
        <taxon>Spermatophyta</taxon>
        <taxon>Magnoliopsida</taxon>
        <taxon>eudicotyledons</taxon>
        <taxon>Gunneridae</taxon>
        <taxon>Pentapetalae</taxon>
        <taxon>rosids</taxon>
        <taxon>fabids</taxon>
        <taxon>Malpighiales</taxon>
        <taxon>Rhizophoraceae</taxon>
        <taxon>Rhizophora</taxon>
    </lineage>
</organism>
<protein>
    <submittedName>
        <fullName evidence="1">Uncharacterized protein</fullName>
    </submittedName>
</protein>
<dbReference type="AlphaFoldDB" id="A0A2P2LG65"/>
<dbReference type="EMBL" id="GGEC01036460">
    <property type="protein sequence ID" value="MBX16944.1"/>
    <property type="molecule type" value="Transcribed_RNA"/>
</dbReference>
<reference evidence="1" key="1">
    <citation type="submission" date="2018-02" db="EMBL/GenBank/DDBJ databases">
        <title>Rhizophora mucronata_Transcriptome.</title>
        <authorList>
            <person name="Meera S.P."/>
            <person name="Sreeshan A."/>
            <person name="Augustine A."/>
        </authorList>
    </citation>
    <scope>NUCLEOTIDE SEQUENCE</scope>
    <source>
        <tissue evidence="1">Leaf</tissue>
    </source>
</reference>
<sequence length="25" mass="3013">MHCTHRHMLGIPNQHLFRHCITSNK</sequence>
<proteinExistence type="predicted"/>